<keyword evidence="3" id="KW-1185">Reference proteome</keyword>
<evidence type="ECO:0000313" key="2">
    <source>
        <dbReference type="EMBL" id="GBE86933.1"/>
    </source>
</evidence>
<dbReference type="OrthoDB" id="5588482at2759"/>
<feature type="signal peptide" evidence="1">
    <location>
        <begin position="1"/>
        <end position="16"/>
    </location>
</feature>
<proteinExistence type="predicted"/>
<gene>
    <name evidence="2" type="ORF">SCP_1001770</name>
</gene>
<dbReference type="STRING" id="139825.A0A401GXL7"/>
<keyword evidence="1" id="KW-0732">Signal</keyword>
<feature type="chain" id="PRO_5019078819" evidence="1">
    <location>
        <begin position="17"/>
        <end position="305"/>
    </location>
</feature>
<dbReference type="InParanoid" id="A0A401GXL7"/>
<sequence length="305" mass="30664">MRTLAVISLFATVAFAQSSPLIPTGISTNCTDFLTSFNEDSSLTSCTSPLIKATAAFGPNGTADSTSSDVTTALSSVCSGASACSATTIQSKLASFYAACTDELTTSANAEVLRLYDVLYSVYPYTQALCTKDNSGNYCAAEIVTASSSAASASASGAPESLASIAKTLWSPITGSDSQSTIAIVPNATTFANNNILFLLLGPSLTSSQICTACTRNILTSYINFESNSPYGPGLTNSPLLHGQSALYTEVQSLCGASFLNGAVAAAGGLSGGILSGAAPRMASSSSGALGAMMGATLIALLASL</sequence>
<organism evidence="2 3">
    <name type="scientific">Sparassis crispa</name>
    <dbReference type="NCBI Taxonomy" id="139825"/>
    <lineage>
        <taxon>Eukaryota</taxon>
        <taxon>Fungi</taxon>
        <taxon>Dikarya</taxon>
        <taxon>Basidiomycota</taxon>
        <taxon>Agaricomycotina</taxon>
        <taxon>Agaricomycetes</taxon>
        <taxon>Polyporales</taxon>
        <taxon>Sparassidaceae</taxon>
        <taxon>Sparassis</taxon>
    </lineage>
</organism>
<name>A0A401GXL7_9APHY</name>
<protein>
    <submittedName>
        <fullName evidence="2">Uncharacterized protein</fullName>
    </submittedName>
</protein>
<dbReference type="GeneID" id="38783850"/>
<dbReference type="Proteomes" id="UP000287166">
    <property type="component" value="Unassembled WGS sequence"/>
</dbReference>
<dbReference type="EMBL" id="BFAD01000010">
    <property type="protein sequence ID" value="GBE86933.1"/>
    <property type="molecule type" value="Genomic_DNA"/>
</dbReference>
<evidence type="ECO:0000313" key="3">
    <source>
        <dbReference type="Proteomes" id="UP000287166"/>
    </source>
</evidence>
<comment type="caution">
    <text evidence="2">The sequence shown here is derived from an EMBL/GenBank/DDBJ whole genome shotgun (WGS) entry which is preliminary data.</text>
</comment>
<evidence type="ECO:0000256" key="1">
    <source>
        <dbReference type="SAM" id="SignalP"/>
    </source>
</evidence>
<accession>A0A401GXL7</accession>
<dbReference type="AlphaFoldDB" id="A0A401GXL7"/>
<reference evidence="2 3" key="1">
    <citation type="journal article" date="2018" name="Sci. Rep.">
        <title>Genome sequence of the cauliflower mushroom Sparassis crispa (Hanabiratake) and its association with beneficial usage.</title>
        <authorList>
            <person name="Kiyama R."/>
            <person name="Furutani Y."/>
            <person name="Kawaguchi K."/>
            <person name="Nakanishi T."/>
        </authorList>
    </citation>
    <scope>NUCLEOTIDE SEQUENCE [LARGE SCALE GENOMIC DNA]</scope>
</reference>
<dbReference type="RefSeq" id="XP_027617846.1">
    <property type="nucleotide sequence ID" value="XM_027762045.1"/>
</dbReference>